<evidence type="ECO:0000313" key="5">
    <source>
        <dbReference type="EMBL" id="KAK3315582.1"/>
    </source>
</evidence>
<keyword evidence="1" id="KW-0677">Repeat</keyword>
<dbReference type="PROSITE" id="PS50297">
    <property type="entry name" value="ANK_REP_REGION"/>
    <property type="match status" value="1"/>
</dbReference>
<keyword evidence="2 3" id="KW-0040">ANK repeat</keyword>
<evidence type="ECO:0000313" key="6">
    <source>
        <dbReference type="Proteomes" id="UP001283341"/>
    </source>
</evidence>
<evidence type="ECO:0000256" key="1">
    <source>
        <dbReference type="ARBA" id="ARBA00022737"/>
    </source>
</evidence>
<accession>A0AAE0HZW8</accession>
<dbReference type="Pfam" id="PF13637">
    <property type="entry name" value="Ank_4"/>
    <property type="match status" value="1"/>
</dbReference>
<reference evidence="5" key="1">
    <citation type="journal article" date="2023" name="Mol. Phylogenet. Evol.">
        <title>Genome-scale phylogeny and comparative genomics of the fungal order Sordariales.</title>
        <authorList>
            <person name="Hensen N."/>
            <person name="Bonometti L."/>
            <person name="Westerberg I."/>
            <person name="Brannstrom I.O."/>
            <person name="Guillou S."/>
            <person name="Cros-Aarteil S."/>
            <person name="Calhoun S."/>
            <person name="Haridas S."/>
            <person name="Kuo A."/>
            <person name="Mondo S."/>
            <person name="Pangilinan J."/>
            <person name="Riley R."/>
            <person name="LaButti K."/>
            <person name="Andreopoulos B."/>
            <person name="Lipzen A."/>
            <person name="Chen C."/>
            <person name="Yan M."/>
            <person name="Daum C."/>
            <person name="Ng V."/>
            <person name="Clum A."/>
            <person name="Steindorff A."/>
            <person name="Ohm R.A."/>
            <person name="Martin F."/>
            <person name="Silar P."/>
            <person name="Natvig D.O."/>
            <person name="Lalanne C."/>
            <person name="Gautier V."/>
            <person name="Ament-Velasquez S.L."/>
            <person name="Kruys A."/>
            <person name="Hutchinson M.I."/>
            <person name="Powell A.J."/>
            <person name="Barry K."/>
            <person name="Miller A.N."/>
            <person name="Grigoriev I.V."/>
            <person name="Debuchy R."/>
            <person name="Gladieux P."/>
            <person name="Hiltunen Thoren M."/>
            <person name="Johannesson H."/>
        </authorList>
    </citation>
    <scope>NUCLEOTIDE SEQUENCE</scope>
    <source>
        <strain evidence="5">CBS 118394</strain>
    </source>
</reference>
<dbReference type="Gene3D" id="1.25.40.20">
    <property type="entry name" value="Ankyrin repeat-containing domain"/>
    <property type="match status" value="2"/>
</dbReference>
<evidence type="ECO:0000256" key="4">
    <source>
        <dbReference type="SAM" id="MobiDB-lite"/>
    </source>
</evidence>
<dbReference type="AlphaFoldDB" id="A0AAE0HZW8"/>
<dbReference type="PROSITE" id="PS50088">
    <property type="entry name" value="ANK_REPEAT"/>
    <property type="match status" value="2"/>
</dbReference>
<dbReference type="InterPro" id="IPR002110">
    <property type="entry name" value="Ankyrin_rpt"/>
</dbReference>
<feature type="region of interest" description="Disordered" evidence="4">
    <location>
        <begin position="276"/>
        <end position="301"/>
    </location>
</feature>
<evidence type="ECO:0000256" key="2">
    <source>
        <dbReference type="ARBA" id="ARBA00023043"/>
    </source>
</evidence>
<organism evidence="5 6">
    <name type="scientific">Apodospora peruviana</name>
    <dbReference type="NCBI Taxonomy" id="516989"/>
    <lineage>
        <taxon>Eukaryota</taxon>
        <taxon>Fungi</taxon>
        <taxon>Dikarya</taxon>
        <taxon>Ascomycota</taxon>
        <taxon>Pezizomycotina</taxon>
        <taxon>Sordariomycetes</taxon>
        <taxon>Sordariomycetidae</taxon>
        <taxon>Sordariales</taxon>
        <taxon>Lasiosphaeriaceae</taxon>
        <taxon>Apodospora</taxon>
    </lineage>
</organism>
<reference evidence="5" key="2">
    <citation type="submission" date="2023-06" db="EMBL/GenBank/DDBJ databases">
        <authorList>
            <consortium name="Lawrence Berkeley National Laboratory"/>
            <person name="Haridas S."/>
            <person name="Hensen N."/>
            <person name="Bonometti L."/>
            <person name="Westerberg I."/>
            <person name="Brannstrom I.O."/>
            <person name="Guillou S."/>
            <person name="Cros-Aarteil S."/>
            <person name="Calhoun S."/>
            <person name="Kuo A."/>
            <person name="Mondo S."/>
            <person name="Pangilinan J."/>
            <person name="Riley R."/>
            <person name="Labutti K."/>
            <person name="Andreopoulos B."/>
            <person name="Lipzen A."/>
            <person name="Chen C."/>
            <person name="Yanf M."/>
            <person name="Daum C."/>
            <person name="Ng V."/>
            <person name="Clum A."/>
            <person name="Steindorff A."/>
            <person name="Ohm R."/>
            <person name="Martin F."/>
            <person name="Silar P."/>
            <person name="Natvig D."/>
            <person name="Lalanne C."/>
            <person name="Gautier V."/>
            <person name="Ament-Velasquez S.L."/>
            <person name="Kruys A."/>
            <person name="Hutchinson M.I."/>
            <person name="Powell A.J."/>
            <person name="Barry K."/>
            <person name="Miller A.N."/>
            <person name="Grigoriev I.V."/>
            <person name="Debuchy R."/>
            <person name="Gladieux P."/>
            <person name="Thoren M.H."/>
            <person name="Johannesson H."/>
        </authorList>
    </citation>
    <scope>NUCLEOTIDE SEQUENCE</scope>
    <source>
        <strain evidence="5">CBS 118394</strain>
    </source>
</reference>
<sequence length="301" mass="32489">MGGLHSPLLVAAAHDLFYIVGMLLKAGADIDEVDSQGNTALNIAAAAGQVRAVRILLAANTKLEASLMAAPFIQDMPDNIKDRLSVLPQLQLIDKLLGIDKVELLDYKRMPMQGYDTHPLHVVSGKFGTVFQAAAAGSAQFAVGLLLHRAGRDRKDVFGTLSGTYGTLLHAAIHNPALSVLDLLLSRLRFLGLSVVTVDQDGRLMTHVAAMIGRLDTFDRLLQSPAAESDGDGFLLHEPDADGWTALHWACRAKRNMEGCVRMLLEREPAKRVSRSGVGCPEMLRPGTTTRRPLSTSAKIL</sequence>
<comment type="caution">
    <text evidence="5">The sequence shown here is derived from an EMBL/GenBank/DDBJ whole genome shotgun (WGS) entry which is preliminary data.</text>
</comment>
<dbReference type="EMBL" id="JAUEDM010000006">
    <property type="protein sequence ID" value="KAK3315582.1"/>
    <property type="molecule type" value="Genomic_DNA"/>
</dbReference>
<dbReference type="Pfam" id="PF12796">
    <property type="entry name" value="Ank_2"/>
    <property type="match status" value="1"/>
</dbReference>
<dbReference type="SUPFAM" id="SSF48403">
    <property type="entry name" value="Ankyrin repeat"/>
    <property type="match status" value="1"/>
</dbReference>
<proteinExistence type="predicted"/>
<dbReference type="Proteomes" id="UP001283341">
    <property type="component" value="Unassembled WGS sequence"/>
</dbReference>
<feature type="repeat" description="ANK" evidence="3">
    <location>
        <begin position="3"/>
        <end position="35"/>
    </location>
</feature>
<feature type="repeat" description="ANK" evidence="3">
    <location>
        <begin position="36"/>
        <end position="68"/>
    </location>
</feature>
<keyword evidence="6" id="KW-1185">Reference proteome</keyword>
<evidence type="ECO:0000256" key="3">
    <source>
        <dbReference type="PROSITE-ProRule" id="PRU00023"/>
    </source>
</evidence>
<dbReference type="PANTHER" id="PTHR24198">
    <property type="entry name" value="ANKYRIN REPEAT AND PROTEIN KINASE DOMAIN-CONTAINING PROTEIN"/>
    <property type="match status" value="1"/>
</dbReference>
<feature type="compositionally biased region" description="Polar residues" evidence="4">
    <location>
        <begin position="287"/>
        <end position="301"/>
    </location>
</feature>
<dbReference type="InterPro" id="IPR036770">
    <property type="entry name" value="Ankyrin_rpt-contain_sf"/>
</dbReference>
<name>A0AAE0HZW8_9PEZI</name>
<dbReference type="PANTHER" id="PTHR24198:SF165">
    <property type="entry name" value="ANKYRIN REPEAT-CONTAINING PROTEIN-RELATED"/>
    <property type="match status" value="1"/>
</dbReference>
<dbReference type="SMART" id="SM00248">
    <property type="entry name" value="ANK"/>
    <property type="match status" value="5"/>
</dbReference>
<protein>
    <submittedName>
        <fullName evidence="5">Ankyrin repeat-containing domain protein</fullName>
    </submittedName>
</protein>
<gene>
    <name evidence="5" type="ORF">B0H66DRAFT_628762</name>
</gene>